<protein>
    <submittedName>
        <fullName evidence="9">Uncharacterized protein</fullName>
    </submittedName>
</protein>
<feature type="domain" description="Nodulin-like" evidence="7">
    <location>
        <begin position="15"/>
        <end position="203"/>
    </location>
</feature>
<dbReference type="InterPro" id="IPR056555">
    <property type="entry name" value="NFD4_C"/>
</dbReference>
<evidence type="ECO:0000256" key="5">
    <source>
        <dbReference type="SAM" id="MobiDB-lite"/>
    </source>
</evidence>
<feature type="domain" description="NFD4 C-terminal" evidence="8">
    <location>
        <begin position="312"/>
        <end position="463"/>
    </location>
</feature>
<feature type="transmembrane region" description="Helical" evidence="6">
    <location>
        <begin position="444"/>
        <end position="468"/>
    </location>
</feature>
<feature type="transmembrane region" description="Helical" evidence="6">
    <location>
        <begin position="12"/>
        <end position="33"/>
    </location>
</feature>
<feature type="transmembrane region" description="Helical" evidence="6">
    <location>
        <begin position="115"/>
        <end position="138"/>
    </location>
</feature>
<dbReference type="VEuPathDB" id="CryptoDB:Cvel_1383"/>
<dbReference type="Pfam" id="PF06813">
    <property type="entry name" value="Nodulin-like"/>
    <property type="match status" value="1"/>
</dbReference>
<feature type="transmembrane region" description="Helical" evidence="6">
    <location>
        <begin position="145"/>
        <end position="169"/>
    </location>
</feature>
<name>A0A0G4HUY8_9ALVE</name>
<evidence type="ECO:0000256" key="2">
    <source>
        <dbReference type="ARBA" id="ARBA00022692"/>
    </source>
</evidence>
<organism evidence="9">
    <name type="scientific">Chromera velia CCMP2878</name>
    <dbReference type="NCBI Taxonomy" id="1169474"/>
    <lineage>
        <taxon>Eukaryota</taxon>
        <taxon>Sar</taxon>
        <taxon>Alveolata</taxon>
        <taxon>Colpodellida</taxon>
        <taxon>Chromeraceae</taxon>
        <taxon>Chromera</taxon>
    </lineage>
</organism>
<evidence type="ECO:0000259" key="8">
    <source>
        <dbReference type="Pfam" id="PF23262"/>
    </source>
</evidence>
<feature type="transmembrane region" description="Helical" evidence="6">
    <location>
        <begin position="371"/>
        <end position="392"/>
    </location>
</feature>
<evidence type="ECO:0000313" key="9">
    <source>
        <dbReference type="EMBL" id="CEM48270.1"/>
    </source>
</evidence>
<dbReference type="SUPFAM" id="SSF103473">
    <property type="entry name" value="MFS general substrate transporter"/>
    <property type="match status" value="1"/>
</dbReference>
<gene>
    <name evidence="9" type="ORF">Cvel_1383</name>
</gene>
<feature type="region of interest" description="Disordered" evidence="5">
    <location>
        <begin position="222"/>
        <end position="252"/>
    </location>
</feature>
<dbReference type="PANTHER" id="PTHR21576:SF158">
    <property type="entry name" value="RIBOSOMAL RNA-PROCESSING PROTEIN 12-LIKE CONSERVED DOMAIN-CONTAINING PROTEIN"/>
    <property type="match status" value="1"/>
</dbReference>
<dbReference type="Gene3D" id="1.20.1250.20">
    <property type="entry name" value="MFS general substrate transporter like domains"/>
    <property type="match status" value="1"/>
</dbReference>
<dbReference type="Pfam" id="PF23262">
    <property type="entry name" value="NFD4_C"/>
    <property type="match status" value="1"/>
</dbReference>
<feature type="transmembrane region" description="Helical" evidence="6">
    <location>
        <begin position="404"/>
        <end position="424"/>
    </location>
</feature>
<feature type="transmembrane region" description="Helical" evidence="6">
    <location>
        <begin position="268"/>
        <end position="292"/>
    </location>
</feature>
<dbReference type="InterPro" id="IPR010658">
    <property type="entry name" value="Nodulin-like"/>
</dbReference>
<keyword evidence="2 6" id="KW-0812">Transmembrane</keyword>
<keyword evidence="3 6" id="KW-1133">Transmembrane helix</keyword>
<feature type="transmembrane region" description="Helical" evidence="6">
    <location>
        <begin position="53"/>
        <end position="76"/>
    </location>
</feature>
<evidence type="ECO:0000259" key="7">
    <source>
        <dbReference type="Pfam" id="PF06813"/>
    </source>
</evidence>
<reference evidence="9" key="1">
    <citation type="submission" date="2014-11" db="EMBL/GenBank/DDBJ databases">
        <authorList>
            <person name="Otto D Thomas"/>
            <person name="Naeem Raeece"/>
        </authorList>
    </citation>
    <scope>NUCLEOTIDE SEQUENCE</scope>
</reference>
<dbReference type="AlphaFoldDB" id="A0A0G4HUY8"/>
<feature type="transmembrane region" description="Helical" evidence="6">
    <location>
        <begin position="346"/>
        <end position="365"/>
    </location>
</feature>
<evidence type="ECO:0000256" key="1">
    <source>
        <dbReference type="ARBA" id="ARBA00004141"/>
    </source>
</evidence>
<dbReference type="GO" id="GO:0016020">
    <property type="term" value="C:membrane"/>
    <property type="evidence" value="ECO:0007669"/>
    <property type="project" value="UniProtKB-SubCell"/>
</dbReference>
<dbReference type="InterPro" id="IPR036259">
    <property type="entry name" value="MFS_trans_sf"/>
</dbReference>
<accession>A0A0G4HUY8</accession>
<feature type="compositionally biased region" description="Basic and acidic residues" evidence="5">
    <location>
        <begin position="488"/>
        <end position="497"/>
    </location>
</feature>
<dbReference type="EMBL" id="CDMZ01003981">
    <property type="protein sequence ID" value="CEM48270.1"/>
    <property type="molecule type" value="Genomic_DNA"/>
</dbReference>
<proteinExistence type="predicted"/>
<evidence type="ECO:0000256" key="3">
    <source>
        <dbReference type="ARBA" id="ARBA00022989"/>
    </source>
</evidence>
<evidence type="ECO:0000256" key="6">
    <source>
        <dbReference type="SAM" id="Phobius"/>
    </source>
</evidence>
<keyword evidence="4 6" id="KW-0472">Membrane</keyword>
<feature type="transmembrane region" description="Helical" evidence="6">
    <location>
        <begin position="175"/>
        <end position="195"/>
    </location>
</feature>
<feature type="region of interest" description="Disordered" evidence="5">
    <location>
        <begin position="488"/>
        <end position="507"/>
    </location>
</feature>
<feature type="region of interest" description="Disordered" evidence="5">
    <location>
        <begin position="515"/>
        <end position="560"/>
    </location>
</feature>
<comment type="subcellular location">
    <subcellularLocation>
        <location evidence="1">Membrane</location>
        <topology evidence="1">Multi-pass membrane protein</topology>
    </subcellularLocation>
</comment>
<feature type="transmembrane region" description="Helical" evidence="6">
    <location>
        <begin position="83"/>
        <end position="103"/>
    </location>
</feature>
<dbReference type="PANTHER" id="PTHR21576">
    <property type="entry name" value="UNCHARACTERIZED NODULIN-LIKE PROTEIN"/>
    <property type="match status" value="1"/>
</dbReference>
<evidence type="ECO:0000256" key="4">
    <source>
        <dbReference type="ARBA" id="ARBA00023136"/>
    </source>
</evidence>
<sequence>MDSLILVPHRWVPYVTFVFGLLALLMAGWPYAYGVYSESLKETLDYSQTEVNLIPAIGNNGVYFGGILAGGLLPVLGIFWNQILAGALMAGGQLLMALTYGGVLPFKHVGFMTTYYTLACLGAAFGLLGPLNTVAFNAPVEKKGIVLGFLMAAFGLSALALTEFSGWLFPGDALSFFYFGSSYAAFAFGSSAFFVRKAERSPLEGSNGTASQPVEEVGRLAGGVGAEEEEADEERGGYEAMREEEEDAAAKEEREKGRWFDIGTRQFLLTYLMFAAVTGPGLMFINSVASMGRSLFGPVGDESVAEWERYKTGLVSTLSLCNFLGRVLMGLASDGALHFFAIPRRVCILVAVSCMTFAQLLPILFVSKGPLFFATVVTGLSYGATFSIYASFLSDAFGSKNYALNWGVTTTAAGVMGTVCGIIFGRVYDSQADQEGYCYGAGCYRAAFLITFGLLVVLGIAPGILLMIGGVRNGRWIGGGKLGGRRVGVEEGGERSRGGRGGVYRPPEFRGAAVVGGKEVEDEEEDRMRESGSFKNQEGEGELSVPSKRMRSNATVSTAG</sequence>